<name>A0A226X225_CABSO</name>
<dbReference type="GO" id="GO:0000160">
    <property type="term" value="P:phosphorelay signal transduction system"/>
    <property type="evidence" value="ECO:0007669"/>
    <property type="project" value="InterPro"/>
</dbReference>
<evidence type="ECO:0000313" key="4">
    <source>
        <dbReference type="Proteomes" id="UP000214720"/>
    </source>
</evidence>
<feature type="domain" description="Response regulatory" evidence="2">
    <location>
        <begin position="3"/>
        <end position="107"/>
    </location>
</feature>
<dbReference type="PROSITE" id="PS50110">
    <property type="entry name" value="RESPONSE_REGULATORY"/>
    <property type="match status" value="1"/>
</dbReference>
<sequence>MSRIALIEDHSRLAGMIRQSLSAAGIETDIFTNLSEAAYGLSHGEYSVMILDRGLPDGDGLLFLRTLRAGGTMTPDRVVRIQSLSTGYIPGEREHKKRSPAGLRIAL</sequence>
<comment type="caution">
    <text evidence="3">The sequence shown here is derived from an EMBL/GenBank/DDBJ whole genome shotgun (WGS) entry which is preliminary data.</text>
</comment>
<reference evidence="4" key="1">
    <citation type="submission" date="2017-01" db="EMBL/GenBank/DDBJ databases">
        <title>Genome Analysis of Deinococcus marmoris KOPRI26562.</title>
        <authorList>
            <person name="Kim J.H."/>
            <person name="Oh H.-M."/>
        </authorList>
    </citation>
    <scope>NUCLEOTIDE SEQUENCE [LARGE SCALE GENOMIC DNA]</scope>
    <source>
        <strain evidence="4">PAMC 26633</strain>
    </source>
</reference>
<dbReference type="RefSeq" id="WP_089161830.1">
    <property type="nucleotide sequence ID" value="NZ_MTHB01000110.1"/>
</dbReference>
<feature type="modified residue" description="4-aspartylphosphate" evidence="1">
    <location>
        <position position="52"/>
    </location>
</feature>
<protein>
    <submittedName>
        <fullName evidence="3">Two-component response regulator</fullName>
    </submittedName>
</protein>
<keyword evidence="1" id="KW-0597">Phosphoprotein</keyword>
<dbReference type="InterPro" id="IPR001789">
    <property type="entry name" value="Sig_transdc_resp-reg_receiver"/>
</dbReference>
<dbReference type="EMBL" id="MTHB01000110">
    <property type="protein sequence ID" value="OXC77030.1"/>
    <property type="molecule type" value="Genomic_DNA"/>
</dbReference>
<dbReference type="Pfam" id="PF00072">
    <property type="entry name" value="Response_reg"/>
    <property type="match status" value="1"/>
</dbReference>
<dbReference type="AlphaFoldDB" id="A0A226X225"/>
<evidence type="ECO:0000259" key="2">
    <source>
        <dbReference type="PROSITE" id="PS50110"/>
    </source>
</evidence>
<dbReference type="InterPro" id="IPR011006">
    <property type="entry name" value="CheY-like_superfamily"/>
</dbReference>
<evidence type="ECO:0000256" key="1">
    <source>
        <dbReference type="PROSITE-ProRule" id="PRU00169"/>
    </source>
</evidence>
<dbReference type="SUPFAM" id="SSF52172">
    <property type="entry name" value="CheY-like"/>
    <property type="match status" value="1"/>
</dbReference>
<accession>A0A226X225</accession>
<dbReference type="Proteomes" id="UP000214720">
    <property type="component" value="Unassembled WGS sequence"/>
</dbReference>
<organism evidence="3 4">
    <name type="scientific">Caballeronia sordidicola</name>
    <name type="common">Burkholderia sordidicola</name>
    <dbReference type="NCBI Taxonomy" id="196367"/>
    <lineage>
        <taxon>Bacteria</taxon>
        <taxon>Pseudomonadati</taxon>
        <taxon>Pseudomonadota</taxon>
        <taxon>Betaproteobacteria</taxon>
        <taxon>Burkholderiales</taxon>
        <taxon>Burkholderiaceae</taxon>
        <taxon>Caballeronia</taxon>
    </lineage>
</organism>
<proteinExistence type="predicted"/>
<dbReference type="Gene3D" id="3.40.50.2300">
    <property type="match status" value="1"/>
</dbReference>
<evidence type="ECO:0000313" key="3">
    <source>
        <dbReference type="EMBL" id="OXC77030.1"/>
    </source>
</evidence>
<gene>
    <name evidence="3" type="ORF">BSU04_18635</name>
</gene>